<comment type="caution">
    <text evidence="6">The sequence shown here is derived from an EMBL/GenBank/DDBJ whole genome shotgun (WGS) entry which is preliminary data.</text>
</comment>
<dbReference type="InterPro" id="IPR036388">
    <property type="entry name" value="WH-like_DNA-bd_sf"/>
</dbReference>
<evidence type="ECO:0000313" key="6">
    <source>
        <dbReference type="EMBL" id="TCN48775.1"/>
    </source>
</evidence>
<dbReference type="InterPro" id="IPR036390">
    <property type="entry name" value="WH_DNA-bd_sf"/>
</dbReference>
<dbReference type="GO" id="GO:0032993">
    <property type="term" value="C:protein-DNA complex"/>
    <property type="evidence" value="ECO:0007669"/>
    <property type="project" value="TreeGrafter"/>
</dbReference>
<feature type="domain" description="HTH lysR-type" evidence="5">
    <location>
        <begin position="43"/>
        <end position="101"/>
    </location>
</feature>
<dbReference type="Pfam" id="PF03466">
    <property type="entry name" value="LysR_substrate"/>
    <property type="match status" value="1"/>
</dbReference>
<dbReference type="FunFam" id="1.10.10.10:FF:000001">
    <property type="entry name" value="LysR family transcriptional regulator"/>
    <property type="match status" value="1"/>
</dbReference>
<evidence type="ECO:0000256" key="4">
    <source>
        <dbReference type="ARBA" id="ARBA00023163"/>
    </source>
</evidence>
<dbReference type="Gene3D" id="3.40.190.10">
    <property type="entry name" value="Periplasmic binding protein-like II"/>
    <property type="match status" value="2"/>
</dbReference>
<accession>A0A4R2D4U4</accession>
<keyword evidence="4" id="KW-0804">Transcription</keyword>
<dbReference type="GO" id="GO:0003677">
    <property type="term" value="F:DNA binding"/>
    <property type="evidence" value="ECO:0007669"/>
    <property type="project" value="UniProtKB-KW"/>
</dbReference>
<dbReference type="PANTHER" id="PTHR30346">
    <property type="entry name" value="TRANSCRIPTIONAL DUAL REGULATOR HCAR-RELATED"/>
    <property type="match status" value="1"/>
</dbReference>
<dbReference type="Proteomes" id="UP000295351">
    <property type="component" value="Unassembled WGS sequence"/>
</dbReference>
<evidence type="ECO:0000256" key="1">
    <source>
        <dbReference type="ARBA" id="ARBA00009437"/>
    </source>
</evidence>
<dbReference type="InterPro" id="IPR005119">
    <property type="entry name" value="LysR_subst-bd"/>
</dbReference>
<dbReference type="PANTHER" id="PTHR30346:SF0">
    <property type="entry name" value="HCA OPERON TRANSCRIPTIONAL ACTIVATOR HCAR"/>
    <property type="match status" value="1"/>
</dbReference>
<dbReference type="EMBL" id="SLVX01000001">
    <property type="protein sequence ID" value="TCN48775.1"/>
    <property type="molecule type" value="Genomic_DNA"/>
</dbReference>
<evidence type="ECO:0000313" key="7">
    <source>
        <dbReference type="Proteomes" id="UP000295351"/>
    </source>
</evidence>
<name>A0A4R2D4U4_SHIGR</name>
<protein>
    <submittedName>
        <fullName evidence="6">DNA-binding transcriptional LysR family regulator</fullName>
    </submittedName>
</protein>
<keyword evidence="7" id="KW-1185">Reference proteome</keyword>
<dbReference type="Gene3D" id="1.10.10.10">
    <property type="entry name" value="Winged helix-like DNA-binding domain superfamily/Winged helix DNA-binding domain"/>
    <property type="match status" value="1"/>
</dbReference>
<comment type="similarity">
    <text evidence="1">Belongs to the LysR transcriptional regulatory family.</text>
</comment>
<dbReference type="InterPro" id="IPR000847">
    <property type="entry name" value="LysR_HTH_N"/>
</dbReference>
<keyword evidence="3 6" id="KW-0238">DNA-binding</keyword>
<dbReference type="Pfam" id="PF00126">
    <property type="entry name" value="HTH_1"/>
    <property type="match status" value="1"/>
</dbReference>
<organism evidence="6 7">
    <name type="scientific">Shinella granuli</name>
    <dbReference type="NCBI Taxonomy" id="323621"/>
    <lineage>
        <taxon>Bacteria</taxon>
        <taxon>Pseudomonadati</taxon>
        <taxon>Pseudomonadota</taxon>
        <taxon>Alphaproteobacteria</taxon>
        <taxon>Hyphomicrobiales</taxon>
        <taxon>Rhizobiaceae</taxon>
        <taxon>Shinella</taxon>
    </lineage>
</organism>
<gene>
    <name evidence="6" type="ORF">EV665_101514</name>
</gene>
<proteinExistence type="inferred from homology"/>
<sequence length="357" mass="39418">MNRHPAPEDDPAVHSPEARTLSARANLFLNWRLNRGTDMVLRFTLRQLEYLVAVGEFGSVTEAAERVNVSAPSVSAAISQLEKEFGINLFVRRHAHGLSLTQAGHSFVAQARQILSEAAKLNALSNELTGQVRGPLHVACLVTFAQAVIPSLRRAFSDVYPDVDFFQYERDQARILEGLRMARFDIALSYDLDIPADVTFHELAVLPPYAVLHEDHPLAGRRGVTVEELAPHPMILLDLPHSSAYFLSLFREAGVTPHIAERTRDMSVMRAMVANRFGYSIANIRPVSTYALDGGRLTFVPLTGNLRPMRMGILSMAGATPALTVRRFIDFCGETIRGMGMDLPVCADDPQQEKGSS</sequence>
<dbReference type="CDD" id="cd08412">
    <property type="entry name" value="PBP2_PAO1_like"/>
    <property type="match status" value="1"/>
</dbReference>
<dbReference type="SUPFAM" id="SSF46785">
    <property type="entry name" value="Winged helix' DNA-binding domain"/>
    <property type="match status" value="1"/>
</dbReference>
<dbReference type="PRINTS" id="PR00039">
    <property type="entry name" value="HTHLYSR"/>
</dbReference>
<dbReference type="SUPFAM" id="SSF53850">
    <property type="entry name" value="Periplasmic binding protein-like II"/>
    <property type="match status" value="1"/>
</dbReference>
<evidence type="ECO:0000256" key="3">
    <source>
        <dbReference type="ARBA" id="ARBA00023125"/>
    </source>
</evidence>
<keyword evidence="2" id="KW-0805">Transcription regulation</keyword>
<dbReference type="AlphaFoldDB" id="A0A4R2D4U4"/>
<reference evidence="6 7" key="1">
    <citation type="submission" date="2019-03" db="EMBL/GenBank/DDBJ databases">
        <title>Genomic Encyclopedia of Type Strains, Phase IV (KMG-IV): sequencing the most valuable type-strain genomes for metagenomic binning, comparative biology and taxonomic classification.</title>
        <authorList>
            <person name="Goeker M."/>
        </authorList>
    </citation>
    <scope>NUCLEOTIDE SEQUENCE [LARGE SCALE GENOMIC DNA]</scope>
    <source>
        <strain evidence="6 7">DSM 18401</strain>
    </source>
</reference>
<dbReference type="PROSITE" id="PS50931">
    <property type="entry name" value="HTH_LYSR"/>
    <property type="match status" value="1"/>
</dbReference>
<evidence type="ECO:0000259" key="5">
    <source>
        <dbReference type="PROSITE" id="PS50931"/>
    </source>
</evidence>
<evidence type="ECO:0000256" key="2">
    <source>
        <dbReference type="ARBA" id="ARBA00023015"/>
    </source>
</evidence>
<dbReference type="GO" id="GO:0003700">
    <property type="term" value="F:DNA-binding transcription factor activity"/>
    <property type="evidence" value="ECO:0007669"/>
    <property type="project" value="InterPro"/>
</dbReference>